<dbReference type="AlphaFoldDB" id="A0A6G4XRI2"/>
<dbReference type="Pfam" id="PF10041">
    <property type="entry name" value="DUF2277"/>
    <property type="match status" value="1"/>
</dbReference>
<organism evidence="1 2">
    <name type="scientific">Streptomyces mesophilus</name>
    <dbReference type="NCBI Taxonomy" id="1775132"/>
    <lineage>
        <taxon>Bacteria</taxon>
        <taxon>Bacillati</taxon>
        <taxon>Actinomycetota</taxon>
        <taxon>Actinomycetes</taxon>
        <taxon>Kitasatosporales</taxon>
        <taxon>Streptomycetaceae</taxon>
        <taxon>Streptomyces</taxon>
    </lineage>
</organism>
<dbReference type="Proteomes" id="UP000481109">
    <property type="component" value="Unassembled WGS sequence"/>
</dbReference>
<proteinExistence type="predicted"/>
<name>A0A6G4XRI2_9ACTN</name>
<reference evidence="1 2" key="1">
    <citation type="submission" date="2020-02" db="EMBL/GenBank/DDBJ databases">
        <title>Whole-genome analyses of novel actinobacteria.</title>
        <authorList>
            <person name="Sahin N."/>
            <person name="Tokatli A."/>
        </authorList>
    </citation>
    <scope>NUCLEOTIDE SEQUENCE [LARGE SCALE GENOMIC DNA]</scope>
    <source>
        <strain evidence="1 2">YC504</strain>
    </source>
</reference>
<comment type="caution">
    <text evidence="1">The sequence shown here is derived from an EMBL/GenBank/DDBJ whole genome shotgun (WGS) entry which is preliminary data.</text>
</comment>
<evidence type="ECO:0000313" key="1">
    <source>
        <dbReference type="EMBL" id="NGO79417.1"/>
    </source>
</evidence>
<evidence type="ECO:0000313" key="2">
    <source>
        <dbReference type="Proteomes" id="UP000481109"/>
    </source>
</evidence>
<accession>A0A6G4XRI2</accession>
<keyword evidence="2" id="KW-1185">Reference proteome</keyword>
<protein>
    <submittedName>
        <fullName evidence="1">DUF2277 domain-containing protein</fullName>
    </submittedName>
</protein>
<gene>
    <name evidence="1" type="ORF">G6045_27755</name>
</gene>
<dbReference type="RefSeq" id="WP_165334862.1">
    <property type="nucleotide sequence ID" value="NZ_JAAKZW010000149.1"/>
</dbReference>
<dbReference type="InterPro" id="IPR018735">
    <property type="entry name" value="DUF2277"/>
</dbReference>
<sequence>MCRSIKTLRPPVLEHDATEEDIRAAALQYVRKISGFRAPAAHNQEVFDRAVDAVAEATGELLQDLVVRGAGGAKTAKGAA</sequence>
<dbReference type="EMBL" id="JAAKZW010000149">
    <property type="protein sequence ID" value="NGO79417.1"/>
    <property type="molecule type" value="Genomic_DNA"/>
</dbReference>